<comment type="caution">
    <text evidence="1">The sequence shown here is derived from an EMBL/GenBank/DDBJ whole genome shotgun (WGS) entry which is preliminary data.</text>
</comment>
<sequence length="85" mass="9945">MENFELNGHSPETTEEDIKNLFNQFNPRDQSDRVVLLMNIPSDRRPSNLLTIAEREEEIISWAKDNNSLEQLAKTIKGIIEKQYK</sequence>
<organism evidence="1 2">
    <name type="scientific">Candidatus Zambryskibacteria bacterium CG10_big_fil_rev_8_21_14_0_10_34_34</name>
    <dbReference type="NCBI Taxonomy" id="1975114"/>
    <lineage>
        <taxon>Bacteria</taxon>
        <taxon>Candidatus Zambryskiibacteriota</taxon>
    </lineage>
</organism>
<dbReference type="AlphaFoldDB" id="A0A2H0R182"/>
<name>A0A2H0R182_9BACT</name>
<evidence type="ECO:0000313" key="2">
    <source>
        <dbReference type="Proteomes" id="UP000230828"/>
    </source>
</evidence>
<gene>
    <name evidence="1" type="ORF">COV33_00720</name>
</gene>
<dbReference type="EMBL" id="PCXM01000014">
    <property type="protein sequence ID" value="PIR40263.1"/>
    <property type="molecule type" value="Genomic_DNA"/>
</dbReference>
<dbReference type="Proteomes" id="UP000230828">
    <property type="component" value="Unassembled WGS sequence"/>
</dbReference>
<reference evidence="1 2" key="1">
    <citation type="submission" date="2017-09" db="EMBL/GenBank/DDBJ databases">
        <title>Depth-based differentiation of microbial function through sediment-hosted aquifers and enrichment of novel symbionts in the deep terrestrial subsurface.</title>
        <authorList>
            <person name="Probst A.J."/>
            <person name="Ladd B."/>
            <person name="Jarett J.K."/>
            <person name="Geller-Mcgrath D.E."/>
            <person name="Sieber C.M."/>
            <person name="Emerson J.B."/>
            <person name="Anantharaman K."/>
            <person name="Thomas B.C."/>
            <person name="Malmstrom R."/>
            <person name="Stieglmeier M."/>
            <person name="Klingl A."/>
            <person name="Woyke T."/>
            <person name="Ryan C.M."/>
            <person name="Banfield J.F."/>
        </authorList>
    </citation>
    <scope>NUCLEOTIDE SEQUENCE [LARGE SCALE GENOMIC DNA]</scope>
    <source>
        <strain evidence="1">CG10_big_fil_rev_8_21_14_0_10_34_34</strain>
    </source>
</reference>
<accession>A0A2H0R182</accession>
<proteinExistence type="predicted"/>
<evidence type="ECO:0000313" key="1">
    <source>
        <dbReference type="EMBL" id="PIR40263.1"/>
    </source>
</evidence>
<protein>
    <submittedName>
        <fullName evidence="1">Uncharacterized protein</fullName>
    </submittedName>
</protein>